<protein>
    <submittedName>
        <fullName evidence="1">Uncharacterized protein</fullName>
    </submittedName>
</protein>
<evidence type="ECO:0000313" key="1">
    <source>
        <dbReference type="EMBL" id="SUJ19168.1"/>
    </source>
</evidence>
<evidence type="ECO:0000313" key="2">
    <source>
        <dbReference type="Proteomes" id="UP000254893"/>
    </source>
</evidence>
<proteinExistence type="predicted"/>
<organism evidence="1 2">
    <name type="scientific">Sphingobacterium spiritivorum</name>
    <name type="common">Flavobacterium spiritivorum</name>
    <dbReference type="NCBI Taxonomy" id="258"/>
    <lineage>
        <taxon>Bacteria</taxon>
        <taxon>Pseudomonadati</taxon>
        <taxon>Bacteroidota</taxon>
        <taxon>Sphingobacteriia</taxon>
        <taxon>Sphingobacteriales</taxon>
        <taxon>Sphingobacteriaceae</taxon>
        <taxon>Sphingobacterium</taxon>
    </lineage>
</organism>
<reference evidence="1 2" key="1">
    <citation type="submission" date="2018-06" db="EMBL/GenBank/DDBJ databases">
        <authorList>
            <consortium name="Pathogen Informatics"/>
            <person name="Doyle S."/>
        </authorList>
    </citation>
    <scope>NUCLEOTIDE SEQUENCE [LARGE SCALE GENOMIC DNA]</scope>
    <source>
        <strain evidence="1 2">NCTC11388</strain>
    </source>
</reference>
<gene>
    <name evidence="1" type="ORF">NCTC11388_02842</name>
</gene>
<dbReference type="EMBL" id="UGYW01000002">
    <property type="protein sequence ID" value="SUJ19168.1"/>
    <property type="molecule type" value="Genomic_DNA"/>
</dbReference>
<dbReference type="PROSITE" id="PS51257">
    <property type="entry name" value="PROKAR_LIPOPROTEIN"/>
    <property type="match status" value="1"/>
</dbReference>
<dbReference type="AlphaFoldDB" id="A0A380CFY0"/>
<sequence length="206" mass="23843">MYKYFLSILILLATTILFQGCDKEGNPLPDGRYVEVNFKGQTYIHEGKFLSLNGAIRSPMFEYYYYNLPSYAKGVKYISLHADLHSKNTKESSEHTIQIKIPVGDQIILNHAYEIKSLPDYQFINTRVDNYSIYDEENIAYIKYNKYSYYTLLSYGSGKVYFTKITKKDNGAEDIEGTFECTIPSLDKEGTTDNMKGKFKLLLKRI</sequence>
<dbReference type="Proteomes" id="UP000254893">
    <property type="component" value="Unassembled WGS sequence"/>
</dbReference>
<name>A0A380CFY0_SPHSI</name>
<dbReference type="RefSeq" id="WP_147284235.1">
    <property type="nucleotide sequence ID" value="NZ_UGYW01000002.1"/>
</dbReference>
<accession>A0A380CFY0</accession>